<dbReference type="RefSeq" id="WP_190258066.1">
    <property type="nucleotide sequence ID" value="NZ_BMPI01000130.1"/>
</dbReference>
<dbReference type="PANTHER" id="PTHR24320">
    <property type="entry name" value="RETINOL DEHYDROGENASE"/>
    <property type="match status" value="1"/>
</dbReference>
<evidence type="ECO:0000256" key="2">
    <source>
        <dbReference type="ARBA" id="ARBA00023002"/>
    </source>
</evidence>
<dbReference type="AlphaFoldDB" id="A0A917UFP4"/>
<evidence type="ECO:0000313" key="4">
    <source>
        <dbReference type="Proteomes" id="UP000642070"/>
    </source>
</evidence>
<comment type="similarity">
    <text evidence="1">Belongs to the short-chain dehydrogenases/reductases (SDR) family.</text>
</comment>
<organism evidence="3 4">
    <name type="scientific">Dactylosporangium sucinum</name>
    <dbReference type="NCBI Taxonomy" id="1424081"/>
    <lineage>
        <taxon>Bacteria</taxon>
        <taxon>Bacillati</taxon>
        <taxon>Actinomycetota</taxon>
        <taxon>Actinomycetes</taxon>
        <taxon>Micromonosporales</taxon>
        <taxon>Micromonosporaceae</taxon>
        <taxon>Dactylosporangium</taxon>
    </lineage>
</organism>
<proteinExistence type="inferred from homology"/>
<reference evidence="3" key="1">
    <citation type="journal article" date="2014" name="Int. J. Syst. Evol. Microbiol.">
        <title>Complete genome sequence of Corynebacterium casei LMG S-19264T (=DSM 44701T), isolated from a smear-ripened cheese.</title>
        <authorList>
            <consortium name="US DOE Joint Genome Institute (JGI-PGF)"/>
            <person name="Walter F."/>
            <person name="Albersmeier A."/>
            <person name="Kalinowski J."/>
            <person name="Ruckert C."/>
        </authorList>
    </citation>
    <scope>NUCLEOTIDE SEQUENCE</scope>
    <source>
        <strain evidence="3">JCM 19831</strain>
    </source>
</reference>
<dbReference type="Pfam" id="PF00106">
    <property type="entry name" value="adh_short"/>
    <property type="match status" value="1"/>
</dbReference>
<evidence type="ECO:0008006" key="5">
    <source>
        <dbReference type="Google" id="ProtNLM"/>
    </source>
</evidence>
<accession>A0A917UFP4</accession>
<dbReference type="InterPro" id="IPR002347">
    <property type="entry name" value="SDR_fam"/>
</dbReference>
<name>A0A917UFP4_9ACTN</name>
<dbReference type="PANTHER" id="PTHR24320:SF152">
    <property type="entry name" value="SHORT-CHAIN DEHYDROGENASE_REDUCTASE FAMILY PROTEIN"/>
    <property type="match status" value="1"/>
</dbReference>
<dbReference type="Proteomes" id="UP000642070">
    <property type="component" value="Unassembled WGS sequence"/>
</dbReference>
<protein>
    <recommendedName>
        <fullName evidence="5">Short-chain dehydrogenase</fullName>
    </recommendedName>
</protein>
<comment type="caution">
    <text evidence="3">The sequence shown here is derived from an EMBL/GenBank/DDBJ whole genome shotgun (WGS) entry which is preliminary data.</text>
</comment>
<reference evidence="3" key="2">
    <citation type="submission" date="2020-09" db="EMBL/GenBank/DDBJ databases">
        <authorList>
            <person name="Sun Q."/>
            <person name="Ohkuma M."/>
        </authorList>
    </citation>
    <scope>NUCLEOTIDE SEQUENCE</scope>
    <source>
        <strain evidence="3">JCM 19831</strain>
    </source>
</reference>
<dbReference type="GO" id="GO:0016491">
    <property type="term" value="F:oxidoreductase activity"/>
    <property type="evidence" value="ECO:0007669"/>
    <property type="project" value="UniProtKB-KW"/>
</dbReference>
<evidence type="ECO:0000256" key="1">
    <source>
        <dbReference type="ARBA" id="ARBA00006484"/>
    </source>
</evidence>
<keyword evidence="2" id="KW-0560">Oxidoreductase</keyword>
<evidence type="ECO:0000313" key="3">
    <source>
        <dbReference type="EMBL" id="GGM89488.1"/>
    </source>
</evidence>
<sequence>MTNTHPNVPATPAKAWIITGPTSGMGHVAALELAKQGTVVLVGRDVRKLNEVKAEVEALPDGHAVTVVCDFADIRSVRDAASQIVSLDLALAGLANNAGMMATTDGRISAQGWDLSFATNHLGPFAFTEALIPYLPDGANVVFTCSAVEDPERKPAAAAGFRGGRYLSAEASARGQWVAGGSSKPGYDAYATSKQGNLAAVFSLSREFPRLRFRAIEPGFSPGTNLGRDASPFLQFVAKRVMSPLAPMIKYWSTPKIAGRLIAKILTDPSNATGVYYDENGKPMAASKQVTDVAFSARYIAETRTLLATLPAEAK</sequence>
<dbReference type="Gene3D" id="3.40.50.720">
    <property type="entry name" value="NAD(P)-binding Rossmann-like Domain"/>
    <property type="match status" value="1"/>
</dbReference>
<dbReference type="InterPro" id="IPR036291">
    <property type="entry name" value="NAD(P)-bd_dom_sf"/>
</dbReference>
<keyword evidence="4" id="KW-1185">Reference proteome</keyword>
<gene>
    <name evidence="3" type="ORF">GCM10007977_109380</name>
</gene>
<dbReference type="EMBL" id="BMPI01000130">
    <property type="protein sequence ID" value="GGM89488.1"/>
    <property type="molecule type" value="Genomic_DNA"/>
</dbReference>
<dbReference type="SUPFAM" id="SSF51735">
    <property type="entry name" value="NAD(P)-binding Rossmann-fold domains"/>
    <property type="match status" value="1"/>
</dbReference>